<evidence type="ECO:0000313" key="5">
    <source>
        <dbReference type="Proteomes" id="UP000182350"/>
    </source>
</evidence>
<feature type="region of interest" description="Disordered" evidence="1">
    <location>
        <begin position="82"/>
        <end position="101"/>
    </location>
</feature>
<evidence type="ECO:0000259" key="2">
    <source>
        <dbReference type="PROSITE" id="PS51831"/>
    </source>
</evidence>
<dbReference type="PANTHER" id="PTHR43155">
    <property type="entry name" value="CYCLIC DI-GMP PHOSPHODIESTERASE PA4108-RELATED"/>
    <property type="match status" value="1"/>
</dbReference>
<dbReference type="InterPro" id="IPR021812">
    <property type="entry name" value="DUF3391"/>
</dbReference>
<reference evidence="4 5" key="1">
    <citation type="submission" date="2016-11" db="EMBL/GenBank/DDBJ databases">
        <authorList>
            <person name="Jaros S."/>
            <person name="Januszkiewicz K."/>
            <person name="Wedrychowicz H."/>
        </authorList>
    </citation>
    <scope>NUCLEOTIDE SEQUENCE [LARGE SCALE GENOMIC DNA]</scope>
    <source>
        <strain evidence="4 5">DSM 21637</strain>
    </source>
</reference>
<sequence length="404" mass="45471">MLKVIPVDQIQVGMFISEQNAEWIPEQNRTKSGLIMKPETITKIRQRGIEFVTIDTDRGIDSEDRPMEPSIRNREAAGQRNLLQQEQSGVASPSVSLEDERTKAQRIHTEALQLLDNVMDRVRGGVSIDVAEVESVAENLVDSVFRNENALACLSRIRNKDAYLMEHSLNVGVLLSILAKSMGFDIGTIRKLAVGGMLHDVGKVQVPDEVLHKPGKLEAEEWEEMKRHVMYGEAYLEQIAVDSTVRAICAQHHERLDSSGYPRGLAADAISLFGRMSAVCDVYDAITADRCYHQGMAPSVAMKRLVEWSDDHLDRKLVYQFIRAMSIYPVGTLVELNNGHLGIVVEPNRVQQAKPRVRVIYHLKHRSFLPVEDIDLAHAGEDYAIVRALEPSRLDVQIKIMDFM</sequence>
<dbReference type="Pfam" id="PF13487">
    <property type="entry name" value="HD_5"/>
    <property type="match status" value="1"/>
</dbReference>
<dbReference type="CDD" id="cd00077">
    <property type="entry name" value="HDc"/>
    <property type="match status" value="1"/>
</dbReference>
<dbReference type="Pfam" id="PF11871">
    <property type="entry name" value="DUF3391"/>
    <property type="match status" value="1"/>
</dbReference>
<dbReference type="NCBIfam" id="TIGR00277">
    <property type="entry name" value="HDIG"/>
    <property type="match status" value="1"/>
</dbReference>
<dbReference type="SUPFAM" id="SSF109604">
    <property type="entry name" value="HD-domain/PDEase-like"/>
    <property type="match status" value="1"/>
</dbReference>
<dbReference type="AlphaFoldDB" id="A0A1K1XEC8"/>
<gene>
    <name evidence="4" type="ORF">SAMN02745752_01788</name>
</gene>
<dbReference type="RefSeq" id="WP_072326068.1">
    <property type="nucleotide sequence ID" value="NZ_FPJW01000006.1"/>
</dbReference>
<dbReference type="PROSITE" id="PS51832">
    <property type="entry name" value="HD_GYP"/>
    <property type="match status" value="1"/>
</dbReference>
<feature type="compositionally biased region" description="Polar residues" evidence="1">
    <location>
        <begin position="82"/>
        <end position="95"/>
    </location>
</feature>
<evidence type="ECO:0000313" key="4">
    <source>
        <dbReference type="EMBL" id="SFX47942.1"/>
    </source>
</evidence>
<dbReference type="PANTHER" id="PTHR43155:SF2">
    <property type="entry name" value="CYCLIC DI-GMP PHOSPHODIESTERASE PA4108"/>
    <property type="match status" value="1"/>
</dbReference>
<dbReference type="GO" id="GO:0008081">
    <property type="term" value="F:phosphoric diester hydrolase activity"/>
    <property type="evidence" value="ECO:0007669"/>
    <property type="project" value="UniProtKB-ARBA"/>
</dbReference>
<dbReference type="InterPro" id="IPR006675">
    <property type="entry name" value="HDIG_dom"/>
</dbReference>
<dbReference type="SMART" id="SM00471">
    <property type="entry name" value="HDc"/>
    <property type="match status" value="1"/>
</dbReference>
<dbReference type="STRING" id="1122209.SAMN02745752_01788"/>
<dbReference type="InterPro" id="IPR003607">
    <property type="entry name" value="HD/PDEase_dom"/>
</dbReference>
<name>A0A1K1XEC8_9GAMM</name>
<organism evidence="4 5">
    <name type="scientific">Marinospirillum alkaliphilum DSM 21637</name>
    <dbReference type="NCBI Taxonomy" id="1122209"/>
    <lineage>
        <taxon>Bacteria</taxon>
        <taxon>Pseudomonadati</taxon>
        <taxon>Pseudomonadota</taxon>
        <taxon>Gammaproteobacteria</taxon>
        <taxon>Oceanospirillales</taxon>
        <taxon>Oceanospirillaceae</taxon>
        <taxon>Marinospirillum</taxon>
    </lineage>
</organism>
<feature type="domain" description="HD-GYP" evidence="3">
    <location>
        <begin position="142"/>
        <end position="337"/>
    </location>
</feature>
<dbReference type="PROSITE" id="PS51831">
    <property type="entry name" value="HD"/>
    <property type="match status" value="1"/>
</dbReference>
<dbReference type="EMBL" id="FPJW01000006">
    <property type="protein sequence ID" value="SFX47942.1"/>
    <property type="molecule type" value="Genomic_DNA"/>
</dbReference>
<accession>A0A1K1XEC8</accession>
<feature type="domain" description="HD" evidence="2">
    <location>
        <begin position="164"/>
        <end position="279"/>
    </location>
</feature>
<evidence type="ECO:0000256" key="1">
    <source>
        <dbReference type="SAM" id="MobiDB-lite"/>
    </source>
</evidence>
<dbReference type="InterPro" id="IPR037522">
    <property type="entry name" value="HD_GYP_dom"/>
</dbReference>
<dbReference type="InterPro" id="IPR006674">
    <property type="entry name" value="HD_domain"/>
</dbReference>
<evidence type="ECO:0000259" key="3">
    <source>
        <dbReference type="PROSITE" id="PS51832"/>
    </source>
</evidence>
<keyword evidence="5" id="KW-1185">Reference proteome</keyword>
<dbReference type="Gene3D" id="1.10.3210.10">
    <property type="entry name" value="Hypothetical protein af1432"/>
    <property type="match status" value="1"/>
</dbReference>
<dbReference type="Proteomes" id="UP000182350">
    <property type="component" value="Unassembled WGS sequence"/>
</dbReference>
<proteinExistence type="predicted"/>
<protein>
    <submittedName>
        <fullName evidence="4">HDIG domain-containing protein</fullName>
    </submittedName>
</protein>